<gene>
    <name evidence="3" type="ORF">LTR25_004913</name>
</gene>
<dbReference type="GO" id="GO:0003682">
    <property type="term" value="F:chromatin binding"/>
    <property type="evidence" value="ECO:0007669"/>
    <property type="project" value="TreeGrafter"/>
</dbReference>
<evidence type="ECO:0000313" key="3">
    <source>
        <dbReference type="EMBL" id="KAK5537661.1"/>
    </source>
</evidence>
<keyword evidence="4" id="KW-1185">Reference proteome</keyword>
<dbReference type="Proteomes" id="UP001345827">
    <property type="component" value="Unassembled WGS sequence"/>
</dbReference>
<accession>A0AAV9QAQ0</accession>
<dbReference type="PANTHER" id="PTHR43941:SF1">
    <property type="entry name" value="STRUCTURAL MAINTENANCE OF CHROMOSOMES PROTEIN 2"/>
    <property type="match status" value="1"/>
</dbReference>
<dbReference type="EMBL" id="JAXLQG010000007">
    <property type="protein sequence ID" value="KAK5537661.1"/>
    <property type="molecule type" value="Genomic_DNA"/>
</dbReference>
<protein>
    <submittedName>
        <fullName evidence="3">Uncharacterized protein</fullName>
    </submittedName>
</protein>
<dbReference type="PANTHER" id="PTHR43941">
    <property type="entry name" value="STRUCTURAL MAINTENANCE OF CHROMOSOMES PROTEIN 2"/>
    <property type="match status" value="1"/>
</dbReference>
<dbReference type="AlphaFoldDB" id="A0AAV9QAQ0"/>
<feature type="compositionally biased region" description="Acidic residues" evidence="2">
    <location>
        <begin position="1"/>
        <end position="10"/>
    </location>
</feature>
<dbReference type="Gene3D" id="1.10.287.1490">
    <property type="match status" value="1"/>
</dbReference>
<dbReference type="GO" id="GO:0000796">
    <property type="term" value="C:condensin complex"/>
    <property type="evidence" value="ECO:0007669"/>
    <property type="project" value="TreeGrafter"/>
</dbReference>
<comment type="caution">
    <text evidence="3">The sequence shown here is derived from an EMBL/GenBank/DDBJ whole genome shotgun (WGS) entry which is preliminary data.</text>
</comment>
<organism evidence="3 4">
    <name type="scientific">Vermiconidia calcicola</name>
    <dbReference type="NCBI Taxonomy" id="1690605"/>
    <lineage>
        <taxon>Eukaryota</taxon>
        <taxon>Fungi</taxon>
        <taxon>Dikarya</taxon>
        <taxon>Ascomycota</taxon>
        <taxon>Pezizomycotina</taxon>
        <taxon>Dothideomycetes</taxon>
        <taxon>Dothideomycetidae</taxon>
        <taxon>Mycosphaerellales</taxon>
        <taxon>Extremaceae</taxon>
        <taxon>Vermiconidia</taxon>
    </lineage>
</organism>
<feature type="compositionally biased region" description="Polar residues" evidence="2">
    <location>
        <begin position="115"/>
        <end position="127"/>
    </location>
</feature>
<sequence length="728" mass="83002">MDRDWEDTSEGMEFLDTSLNEQIEYERKRADEEREKAEDDRRELFAKIDDVHAEKEEILQELSGISEQKVSLALDNKHLKDRLEAERDKVARLEASLKKNAQVLSSKQEEVNEAKQAQQEARGANNSLRKDLDARIAELANKDVQLEAKDEEIREQKGLVSEKHVELVEAHRKLGSLQTEIATLNGRSREQETTCENLKAEKHTLQANILELKSKLEYAKKRLLGLEPEVEMLRGEQASLTTQLLNRQAELDTTRANISYLQSHSGSSATAGDVTRERLETANNEIERLRKELQASHDLERGLNEKVAADDVKLCQFLDTIDACREECKELRKERDDFKNRLHQIRGELSTCQLRLVQEGEKLRRTRLEYDDSKTELEAERRELKTISTELDNARAEAWDDQKSLHDSQGQLEKLRYEKTAVDRLRAQAEQEHQETANQARQWQSIVYCGDNILTTFDLSAVSALLKQPLMLYGDATRRAATKWLSEAIDTINPGACLNHAASVACGLFQTAVLEPSRLNHTTISTFVRSYAADTSNDFSQPLVFLEAAILVLAHSDQANFSEAQSTFAFRTVEFLCWAFNAGDRLDGLKRSFEALRPRLQDSSPLNQALADRLEMGFTVGFASSQALAQDVWHYCKSHPHWDIRPHTRIATFGDATYVVHCDFLCELDTKERVEIFPKSALGLRLVNLKPNLMVRGYPKLGEEIVEDVGSKLKKITNLFPWIEILDQ</sequence>
<dbReference type="GO" id="GO:0000793">
    <property type="term" value="C:condensed chromosome"/>
    <property type="evidence" value="ECO:0007669"/>
    <property type="project" value="TreeGrafter"/>
</dbReference>
<feature type="coiled-coil region" evidence="1">
    <location>
        <begin position="181"/>
        <end position="222"/>
    </location>
</feature>
<dbReference type="GO" id="GO:0000785">
    <property type="term" value="C:chromatin"/>
    <property type="evidence" value="ECO:0007669"/>
    <property type="project" value="TreeGrafter"/>
</dbReference>
<evidence type="ECO:0000256" key="1">
    <source>
        <dbReference type="SAM" id="Coils"/>
    </source>
</evidence>
<keyword evidence="1" id="KW-0175">Coiled coil</keyword>
<feature type="coiled-coil region" evidence="1">
    <location>
        <begin position="272"/>
        <end position="446"/>
    </location>
</feature>
<feature type="region of interest" description="Disordered" evidence="2">
    <location>
        <begin position="106"/>
        <end position="128"/>
    </location>
</feature>
<name>A0AAV9QAQ0_9PEZI</name>
<evidence type="ECO:0000313" key="4">
    <source>
        <dbReference type="Proteomes" id="UP001345827"/>
    </source>
</evidence>
<reference evidence="3 4" key="1">
    <citation type="submission" date="2023-06" db="EMBL/GenBank/DDBJ databases">
        <title>Black Yeasts Isolated from many extreme environments.</title>
        <authorList>
            <person name="Coleine C."/>
            <person name="Stajich J.E."/>
            <person name="Selbmann L."/>
        </authorList>
    </citation>
    <scope>NUCLEOTIDE SEQUENCE [LARGE SCALE GENOMIC DNA]</scope>
    <source>
        <strain evidence="3 4">CCFEE 5887</strain>
    </source>
</reference>
<feature type="region of interest" description="Disordered" evidence="2">
    <location>
        <begin position="1"/>
        <end position="20"/>
    </location>
</feature>
<dbReference type="GO" id="GO:0007076">
    <property type="term" value="P:mitotic chromosome condensation"/>
    <property type="evidence" value="ECO:0007669"/>
    <property type="project" value="TreeGrafter"/>
</dbReference>
<proteinExistence type="predicted"/>
<evidence type="ECO:0000256" key="2">
    <source>
        <dbReference type="SAM" id="MobiDB-lite"/>
    </source>
</evidence>